<accession>A0A2K2UD79</accession>
<dbReference type="SUPFAM" id="SSF55729">
    <property type="entry name" value="Acyl-CoA N-acyltransferases (Nat)"/>
    <property type="match status" value="1"/>
</dbReference>
<feature type="domain" description="N-acetyltransferase" evidence="3">
    <location>
        <begin position="4"/>
        <end position="164"/>
    </location>
</feature>
<evidence type="ECO:0000313" key="4">
    <source>
        <dbReference type="EMBL" id="PNV68110.1"/>
    </source>
</evidence>
<proteinExistence type="predicted"/>
<protein>
    <submittedName>
        <fullName evidence="4">GNAT family N-acetyltransferase</fullName>
    </submittedName>
</protein>
<evidence type="ECO:0000259" key="3">
    <source>
        <dbReference type="PROSITE" id="PS51186"/>
    </source>
</evidence>
<dbReference type="Proteomes" id="UP000236197">
    <property type="component" value="Unassembled WGS sequence"/>
</dbReference>
<evidence type="ECO:0000256" key="2">
    <source>
        <dbReference type="ARBA" id="ARBA00023315"/>
    </source>
</evidence>
<sequence>MNGIEVERLAADDDLAAVARVYVRSWRHAYRGIVPQDFLDTLSEGFWQLGLEQSVDRTFVAREGGEIVGVCTYGPARVEAFAGWGEVVSLYVQPERMGRGIGSKLLDPALDALAIEGYENVYLWVLADNAPARAFYEKRGFQLLERENAVEIAGERLLEACYAKALD</sequence>
<dbReference type="GO" id="GO:0016747">
    <property type="term" value="F:acyltransferase activity, transferring groups other than amino-acyl groups"/>
    <property type="evidence" value="ECO:0007669"/>
    <property type="project" value="InterPro"/>
</dbReference>
<reference evidence="5" key="1">
    <citation type="submission" date="2018-01" db="EMBL/GenBank/DDBJ databases">
        <title>Rubneribacter badeniensis gen. nov., sp. nov., and Colonibacter rubneri, gen. nov., sp. nov., WGS of new members of the Eggerthellaceae.</title>
        <authorList>
            <person name="Danylec N."/>
            <person name="Stoll D.A."/>
            <person name="Doetsch A."/>
            <person name="Kulling S.E."/>
            <person name="Huch M."/>
        </authorList>
    </citation>
    <scope>NUCLEOTIDE SEQUENCE [LARGE SCALE GENOMIC DNA]</scope>
    <source>
        <strain evidence="5">ResAG-96</strain>
    </source>
</reference>
<organism evidence="4 5">
    <name type="scientific">Enteroscipio rubneri</name>
    <dbReference type="NCBI Taxonomy" id="2070686"/>
    <lineage>
        <taxon>Bacteria</taxon>
        <taxon>Bacillati</taxon>
        <taxon>Actinomycetota</taxon>
        <taxon>Coriobacteriia</taxon>
        <taxon>Eggerthellales</taxon>
        <taxon>Eggerthellaceae</taxon>
        <taxon>Enteroscipio</taxon>
    </lineage>
</organism>
<dbReference type="RefSeq" id="WP_103264587.1">
    <property type="nucleotide sequence ID" value="NZ_CABMLE010000003.1"/>
</dbReference>
<keyword evidence="1 4" id="KW-0808">Transferase</keyword>
<dbReference type="EMBL" id="PPEK01000003">
    <property type="protein sequence ID" value="PNV68110.1"/>
    <property type="molecule type" value="Genomic_DNA"/>
</dbReference>
<dbReference type="Gene3D" id="3.40.630.30">
    <property type="match status" value="1"/>
</dbReference>
<comment type="caution">
    <text evidence="4">The sequence shown here is derived from an EMBL/GenBank/DDBJ whole genome shotgun (WGS) entry which is preliminary data.</text>
</comment>
<keyword evidence="2" id="KW-0012">Acyltransferase</keyword>
<gene>
    <name evidence="4" type="ORF">C2L71_04565</name>
</gene>
<dbReference type="AlphaFoldDB" id="A0A2K2UD79"/>
<dbReference type="PROSITE" id="PS51186">
    <property type="entry name" value="GNAT"/>
    <property type="match status" value="1"/>
</dbReference>
<dbReference type="PANTHER" id="PTHR43877">
    <property type="entry name" value="AMINOALKYLPHOSPHONATE N-ACETYLTRANSFERASE-RELATED-RELATED"/>
    <property type="match status" value="1"/>
</dbReference>
<evidence type="ECO:0000313" key="5">
    <source>
        <dbReference type="Proteomes" id="UP000236197"/>
    </source>
</evidence>
<evidence type="ECO:0000256" key="1">
    <source>
        <dbReference type="ARBA" id="ARBA00022679"/>
    </source>
</evidence>
<keyword evidence="5" id="KW-1185">Reference proteome</keyword>
<name>A0A2K2UD79_9ACTN</name>
<dbReference type="Pfam" id="PF00583">
    <property type="entry name" value="Acetyltransf_1"/>
    <property type="match status" value="1"/>
</dbReference>
<dbReference type="InterPro" id="IPR016181">
    <property type="entry name" value="Acyl_CoA_acyltransferase"/>
</dbReference>
<dbReference type="InterPro" id="IPR000182">
    <property type="entry name" value="GNAT_dom"/>
</dbReference>
<dbReference type="CDD" id="cd04301">
    <property type="entry name" value="NAT_SF"/>
    <property type="match status" value="1"/>
</dbReference>
<dbReference type="InterPro" id="IPR050832">
    <property type="entry name" value="Bact_Acetyltransf"/>
</dbReference>
<dbReference type="OrthoDB" id="5243635at2"/>